<feature type="region of interest" description="Disordered" evidence="1">
    <location>
        <begin position="1"/>
        <end position="22"/>
    </location>
</feature>
<evidence type="ECO:0000313" key="2">
    <source>
        <dbReference type="EMBL" id="BAT07273.1"/>
    </source>
</evidence>
<protein>
    <submittedName>
        <fullName evidence="2">Os09g0287150 protein</fullName>
    </submittedName>
</protein>
<dbReference type="InParanoid" id="A0A0P0XKQ5"/>
<reference evidence="3" key="1">
    <citation type="journal article" date="2005" name="Nature">
        <title>The map-based sequence of the rice genome.</title>
        <authorList>
            <consortium name="International rice genome sequencing project (IRGSP)"/>
            <person name="Matsumoto T."/>
            <person name="Wu J."/>
            <person name="Kanamori H."/>
            <person name="Katayose Y."/>
            <person name="Fujisawa M."/>
            <person name="Namiki N."/>
            <person name="Mizuno H."/>
            <person name="Yamamoto K."/>
            <person name="Antonio B.A."/>
            <person name="Baba T."/>
            <person name="Sakata K."/>
            <person name="Nagamura Y."/>
            <person name="Aoki H."/>
            <person name="Arikawa K."/>
            <person name="Arita K."/>
            <person name="Bito T."/>
            <person name="Chiden Y."/>
            <person name="Fujitsuka N."/>
            <person name="Fukunaka R."/>
            <person name="Hamada M."/>
            <person name="Harada C."/>
            <person name="Hayashi A."/>
            <person name="Hijishita S."/>
            <person name="Honda M."/>
            <person name="Hosokawa S."/>
            <person name="Ichikawa Y."/>
            <person name="Idonuma A."/>
            <person name="Iijima M."/>
            <person name="Ikeda M."/>
            <person name="Ikeno M."/>
            <person name="Ito K."/>
            <person name="Ito S."/>
            <person name="Ito T."/>
            <person name="Ito Y."/>
            <person name="Ito Y."/>
            <person name="Iwabuchi A."/>
            <person name="Kamiya K."/>
            <person name="Karasawa W."/>
            <person name="Kurita K."/>
            <person name="Katagiri S."/>
            <person name="Kikuta A."/>
            <person name="Kobayashi H."/>
            <person name="Kobayashi N."/>
            <person name="Machita K."/>
            <person name="Maehara T."/>
            <person name="Masukawa M."/>
            <person name="Mizubayashi T."/>
            <person name="Mukai Y."/>
            <person name="Nagasaki H."/>
            <person name="Nagata Y."/>
            <person name="Naito S."/>
            <person name="Nakashima M."/>
            <person name="Nakama Y."/>
            <person name="Nakamichi Y."/>
            <person name="Nakamura M."/>
            <person name="Meguro A."/>
            <person name="Negishi M."/>
            <person name="Ohta I."/>
            <person name="Ohta T."/>
            <person name="Okamoto M."/>
            <person name="Ono N."/>
            <person name="Saji S."/>
            <person name="Sakaguchi M."/>
            <person name="Sakai K."/>
            <person name="Shibata M."/>
            <person name="Shimokawa T."/>
            <person name="Song J."/>
            <person name="Takazaki Y."/>
            <person name="Terasawa K."/>
            <person name="Tsugane M."/>
            <person name="Tsuji K."/>
            <person name="Ueda S."/>
            <person name="Waki K."/>
            <person name="Yamagata H."/>
            <person name="Yamamoto M."/>
            <person name="Yamamoto S."/>
            <person name="Yamane H."/>
            <person name="Yoshiki S."/>
            <person name="Yoshihara R."/>
            <person name="Yukawa K."/>
            <person name="Zhong H."/>
            <person name="Yano M."/>
            <person name="Yuan Q."/>
            <person name="Ouyang S."/>
            <person name="Liu J."/>
            <person name="Jones K.M."/>
            <person name="Gansberger K."/>
            <person name="Moffat K."/>
            <person name="Hill J."/>
            <person name="Bera J."/>
            <person name="Fadrosh D."/>
            <person name="Jin S."/>
            <person name="Johri S."/>
            <person name="Kim M."/>
            <person name="Overton L."/>
            <person name="Reardon M."/>
            <person name="Tsitrin T."/>
            <person name="Vuong H."/>
            <person name="Weaver B."/>
            <person name="Ciecko A."/>
            <person name="Tallon L."/>
            <person name="Jackson J."/>
            <person name="Pai G."/>
            <person name="Aken S.V."/>
            <person name="Utterback T."/>
            <person name="Reidmuller S."/>
            <person name="Feldblyum T."/>
            <person name="Hsiao J."/>
            <person name="Zismann V."/>
            <person name="Iobst S."/>
            <person name="de Vazeille A.R."/>
            <person name="Buell C.R."/>
            <person name="Ying K."/>
            <person name="Li Y."/>
            <person name="Lu T."/>
            <person name="Huang Y."/>
            <person name="Zhao Q."/>
            <person name="Feng Q."/>
            <person name="Zhang L."/>
            <person name="Zhu J."/>
            <person name="Weng Q."/>
            <person name="Mu J."/>
            <person name="Lu Y."/>
            <person name="Fan D."/>
            <person name="Liu Y."/>
            <person name="Guan J."/>
            <person name="Zhang Y."/>
            <person name="Yu S."/>
            <person name="Liu X."/>
            <person name="Zhang Y."/>
            <person name="Hong G."/>
            <person name="Han B."/>
            <person name="Choisne N."/>
            <person name="Demange N."/>
            <person name="Orjeda G."/>
            <person name="Samain S."/>
            <person name="Cattolico L."/>
            <person name="Pelletier E."/>
            <person name="Couloux A."/>
            <person name="Segurens B."/>
            <person name="Wincker P."/>
            <person name="D'Hont A."/>
            <person name="Scarpelli C."/>
            <person name="Weissenbach J."/>
            <person name="Salanoubat M."/>
            <person name="Quetier F."/>
            <person name="Yu Y."/>
            <person name="Kim H.R."/>
            <person name="Rambo T."/>
            <person name="Currie J."/>
            <person name="Collura K."/>
            <person name="Luo M."/>
            <person name="Yang T."/>
            <person name="Ammiraju J.S.S."/>
            <person name="Engler F."/>
            <person name="Soderlund C."/>
            <person name="Wing R.A."/>
            <person name="Palmer L.E."/>
            <person name="de la Bastide M."/>
            <person name="Spiegel L."/>
            <person name="Nascimento L."/>
            <person name="Zutavern T."/>
            <person name="O'Shaughnessy A."/>
            <person name="Dike S."/>
            <person name="Dedhia N."/>
            <person name="Preston R."/>
            <person name="Balija V."/>
            <person name="McCombie W.R."/>
            <person name="Chow T."/>
            <person name="Chen H."/>
            <person name="Chung M."/>
            <person name="Chen C."/>
            <person name="Shaw J."/>
            <person name="Wu H."/>
            <person name="Hsiao K."/>
            <person name="Chao Y."/>
            <person name="Chu M."/>
            <person name="Cheng C."/>
            <person name="Hour A."/>
            <person name="Lee P."/>
            <person name="Lin S."/>
            <person name="Lin Y."/>
            <person name="Liou J."/>
            <person name="Liu S."/>
            <person name="Hsing Y."/>
            <person name="Raghuvanshi S."/>
            <person name="Mohanty A."/>
            <person name="Bharti A.K."/>
            <person name="Gaur A."/>
            <person name="Gupta V."/>
            <person name="Kumar D."/>
            <person name="Ravi V."/>
            <person name="Vij S."/>
            <person name="Kapur A."/>
            <person name="Khurana P."/>
            <person name="Khurana P."/>
            <person name="Khurana J.P."/>
            <person name="Tyagi A.K."/>
            <person name="Gaikwad K."/>
            <person name="Singh A."/>
            <person name="Dalal V."/>
            <person name="Srivastava S."/>
            <person name="Dixit A."/>
            <person name="Pal A.K."/>
            <person name="Ghazi I.A."/>
            <person name="Yadav M."/>
            <person name="Pandit A."/>
            <person name="Bhargava A."/>
            <person name="Sureshbabu K."/>
            <person name="Batra K."/>
            <person name="Sharma T.R."/>
            <person name="Mohapatra T."/>
            <person name="Singh N.K."/>
            <person name="Messing J."/>
            <person name="Nelson A.B."/>
            <person name="Fuks G."/>
            <person name="Kavchok S."/>
            <person name="Keizer G."/>
            <person name="Linton E."/>
            <person name="Llaca V."/>
            <person name="Song R."/>
            <person name="Tanyolac B."/>
            <person name="Young S."/>
            <person name="Ho-Il K."/>
            <person name="Hahn J.H."/>
            <person name="Sangsakoo G."/>
            <person name="Vanavichit A."/>
            <person name="de Mattos Luiz.A.T."/>
            <person name="Zimmer P.D."/>
            <person name="Malone G."/>
            <person name="Dellagostin O."/>
            <person name="de Oliveira A.C."/>
            <person name="Bevan M."/>
            <person name="Bancroft I."/>
            <person name="Minx P."/>
            <person name="Cordum H."/>
            <person name="Wilson R."/>
            <person name="Cheng Z."/>
            <person name="Jin W."/>
            <person name="Jiang J."/>
            <person name="Leong S.A."/>
            <person name="Iwama H."/>
            <person name="Gojobori T."/>
            <person name="Itoh T."/>
            <person name="Niimura Y."/>
            <person name="Fujii Y."/>
            <person name="Habara T."/>
            <person name="Sakai H."/>
            <person name="Sato Y."/>
            <person name="Wilson G."/>
            <person name="Kumar K."/>
            <person name="McCouch S."/>
            <person name="Juretic N."/>
            <person name="Hoen D."/>
            <person name="Wright S."/>
            <person name="Bruskiewich R."/>
            <person name="Bureau T."/>
            <person name="Miyao A."/>
            <person name="Hirochika H."/>
            <person name="Nishikawa T."/>
            <person name="Kadowaki K."/>
            <person name="Sugiura M."/>
            <person name="Burr B."/>
            <person name="Sasaki T."/>
        </authorList>
    </citation>
    <scope>NUCLEOTIDE SEQUENCE [LARGE SCALE GENOMIC DNA]</scope>
    <source>
        <strain evidence="3">cv. Nipponbare</strain>
    </source>
</reference>
<feature type="region of interest" description="Disordered" evidence="1">
    <location>
        <begin position="79"/>
        <end position="104"/>
    </location>
</feature>
<feature type="compositionally biased region" description="Basic residues" evidence="1">
    <location>
        <begin position="95"/>
        <end position="104"/>
    </location>
</feature>
<sequence length="104" mass="11433">MASGWANKRGQTGRASGSPFHWIRPPEEALASVLPSYEQSSMLGHEEASGNDKIDQLATVAFGRPQGSKCGHEMIRFNEGRNPANNFSLPLSKSEKKKNRNMFA</sequence>
<keyword evidence="3" id="KW-1185">Reference proteome</keyword>
<dbReference type="EMBL" id="AP014965">
    <property type="protein sequence ID" value="BAT07273.1"/>
    <property type="molecule type" value="Genomic_DNA"/>
</dbReference>
<dbReference type="AlphaFoldDB" id="A0A0P0XKQ5"/>
<evidence type="ECO:0000313" key="3">
    <source>
        <dbReference type="Proteomes" id="UP000059680"/>
    </source>
</evidence>
<reference evidence="2 3" key="3">
    <citation type="journal article" date="2013" name="Rice">
        <title>Improvement of the Oryza sativa Nipponbare reference genome using next generation sequence and optical map data.</title>
        <authorList>
            <person name="Kawahara Y."/>
            <person name="de la Bastide M."/>
            <person name="Hamilton J.P."/>
            <person name="Kanamori H."/>
            <person name="McCombie W.R."/>
            <person name="Ouyang S."/>
            <person name="Schwartz D.C."/>
            <person name="Tanaka T."/>
            <person name="Wu J."/>
            <person name="Zhou S."/>
            <person name="Childs K.L."/>
            <person name="Davidson R.M."/>
            <person name="Lin H."/>
            <person name="Quesada-Ocampo L."/>
            <person name="Vaillancourt B."/>
            <person name="Sakai H."/>
            <person name="Lee S.S."/>
            <person name="Kim J."/>
            <person name="Numa H."/>
            <person name="Itoh T."/>
            <person name="Buell C.R."/>
            <person name="Matsumoto T."/>
        </authorList>
    </citation>
    <scope>NUCLEOTIDE SEQUENCE [LARGE SCALE GENOMIC DNA]</scope>
    <source>
        <strain evidence="3">cv. Nipponbare</strain>
    </source>
</reference>
<reference evidence="2 3" key="2">
    <citation type="journal article" date="2013" name="Plant Cell Physiol.">
        <title>Rice Annotation Project Database (RAP-DB): an integrative and interactive database for rice genomics.</title>
        <authorList>
            <person name="Sakai H."/>
            <person name="Lee S.S."/>
            <person name="Tanaka T."/>
            <person name="Numa H."/>
            <person name="Kim J."/>
            <person name="Kawahara Y."/>
            <person name="Wakimoto H."/>
            <person name="Yang C.C."/>
            <person name="Iwamoto M."/>
            <person name="Abe T."/>
            <person name="Yamada Y."/>
            <person name="Muto A."/>
            <person name="Inokuchi H."/>
            <person name="Ikemura T."/>
            <person name="Matsumoto T."/>
            <person name="Sasaki T."/>
            <person name="Itoh T."/>
        </authorList>
    </citation>
    <scope>NUCLEOTIDE SEQUENCE [LARGE SCALE GENOMIC DNA]</scope>
    <source>
        <strain evidence="3">cv. Nipponbare</strain>
    </source>
</reference>
<name>A0A0P0XKQ5_ORYSJ</name>
<dbReference type="Proteomes" id="UP000059680">
    <property type="component" value="Chromosome 9"/>
</dbReference>
<organism evidence="2 3">
    <name type="scientific">Oryza sativa subsp. japonica</name>
    <name type="common">Rice</name>
    <dbReference type="NCBI Taxonomy" id="39947"/>
    <lineage>
        <taxon>Eukaryota</taxon>
        <taxon>Viridiplantae</taxon>
        <taxon>Streptophyta</taxon>
        <taxon>Embryophyta</taxon>
        <taxon>Tracheophyta</taxon>
        <taxon>Spermatophyta</taxon>
        <taxon>Magnoliopsida</taxon>
        <taxon>Liliopsida</taxon>
        <taxon>Poales</taxon>
        <taxon>Poaceae</taxon>
        <taxon>BOP clade</taxon>
        <taxon>Oryzoideae</taxon>
        <taxon>Oryzeae</taxon>
        <taxon>Oryzinae</taxon>
        <taxon>Oryza</taxon>
        <taxon>Oryza sativa</taxon>
    </lineage>
</organism>
<proteinExistence type="predicted"/>
<accession>A0A0P0XKQ5</accession>
<dbReference type="PaxDb" id="39947-A0A0P0XKQ5"/>
<gene>
    <name evidence="2" type="ordered locus">Os09g0287150</name>
    <name evidence="2" type="ORF">OSNPB_090287150</name>
</gene>
<evidence type="ECO:0000256" key="1">
    <source>
        <dbReference type="SAM" id="MobiDB-lite"/>
    </source>
</evidence>